<reference evidence="2" key="1">
    <citation type="journal article" date="2023" name="Hortic. Res.">
        <title>A chromosome-level phased genome enabling allele-level studies in sweet orange: a case study on citrus Huanglongbing tolerance.</title>
        <authorList>
            <person name="Wu B."/>
            <person name="Yu Q."/>
            <person name="Deng Z."/>
            <person name="Duan Y."/>
            <person name="Luo F."/>
            <person name="Gmitter F. Jr."/>
        </authorList>
    </citation>
    <scope>NUCLEOTIDE SEQUENCE [LARGE SCALE GENOMIC DNA]</scope>
    <source>
        <strain evidence="2">cv. Valencia</strain>
    </source>
</reference>
<name>A0ACB8JG52_CITSI</name>
<gene>
    <name evidence="1" type="ORF">KPL71_021564</name>
</gene>
<organism evidence="1 2">
    <name type="scientific">Citrus sinensis</name>
    <name type="common">Sweet orange</name>
    <name type="synonym">Citrus aurantium var. sinensis</name>
    <dbReference type="NCBI Taxonomy" id="2711"/>
    <lineage>
        <taxon>Eukaryota</taxon>
        <taxon>Viridiplantae</taxon>
        <taxon>Streptophyta</taxon>
        <taxon>Embryophyta</taxon>
        <taxon>Tracheophyta</taxon>
        <taxon>Spermatophyta</taxon>
        <taxon>Magnoliopsida</taxon>
        <taxon>eudicotyledons</taxon>
        <taxon>Gunneridae</taxon>
        <taxon>Pentapetalae</taxon>
        <taxon>rosids</taxon>
        <taxon>malvids</taxon>
        <taxon>Sapindales</taxon>
        <taxon>Rutaceae</taxon>
        <taxon>Aurantioideae</taxon>
        <taxon>Citrus</taxon>
    </lineage>
</organism>
<proteinExistence type="predicted"/>
<evidence type="ECO:0000313" key="2">
    <source>
        <dbReference type="Proteomes" id="UP000829398"/>
    </source>
</evidence>
<protein>
    <submittedName>
        <fullName evidence="1">Uncharacterized protein</fullName>
    </submittedName>
</protein>
<comment type="caution">
    <text evidence="1">The sequence shown here is derived from an EMBL/GenBank/DDBJ whole genome shotgun (WGS) entry which is preliminary data.</text>
</comment>
<dbReference type="EMBL" id="CM039176">
    <property type="protein sequence ID" value="KAH9716746.1"/>
    <property type="molecule type" value="Genomic_DNA"/>
</dbReference>
<sequence length="230" mass="26428">MSIMFYKLNGFNDHTLKHVFLASLPTELQPEIQRQLTVHNLNLDNISLGKIFQMAKGCLEKLCEQKKFFKELVKDKEPFRSASNALFAGKKGRYAKDCPNKKEKAIRLVKHLQAVIEYSVEREEVESYFLEKEDPTDETMFALENSSDDSENNEFQSIFHQQSLSLNTTITIPSIKLQILPSKFQRPIPVIGFLDTGAQKSMMNSDILPAQNWKPHTEHFRAADGKKFTT</sequence>
<accession>A0ACB8JG52</accession>
<dbReference type="Proteomes" id="UP000829398">
    <property type="component" value="Chromosome 7"/>
</dbReference>
<keyword evidence="2" id="KW-1185">Reference proteome</keyword>
<evidence type="ECO:0000313" key="1">
    <source>
        <dbReference type="EMBL" id="KAH9716746.1"/>
    </source>
</evidence>